<dbReference type="Proteomes" id="UP000290273">
    <property type="component" value="Unassembled WGS sequence"/>
</dbReference>
<feature type="transmembrane region" description="Helical" evidence="1">
    <location>
        <begin position="234"/>
        <end position="252"/>
    </location>
</feature>
<evidence type="ECO:0000313" key="2">
    <source>
        <dbReference type="EMBL" id="BDR80205.1"/>
    </source>
</evidence>
<keyword evidence="1" id="KW-0812">Transmembrane</keyword>
<evidence type="ECO:0000313" key="3">
    <source>
        <dbReference type="EMBL" id="RXI45112.1"/>
    </source>
</evidence>
<dbReference type="EMBL" id="AP026818">
    <property type="protein sequence ID" value="BDR80205.1"/>
    <property type="molecule type" value="Genomic_DNA"/>
</dbReference>
<dbReference type="Proteomes" id="UP001321763">
    <property type="component" value="Chromosome"/>
</dbReference>
<feature type="transmembrane region" description="Helical" evidence="1">
    <location>
        <begin position="132"/>
        <end position="152"/>
    </location>
</feature>
<dbReference type="AlphaFoldDB" id="A0A4V1LEE3"/>
<dbReference type="Proteomes" id="UP000290921">
    <property type="component" value="Unassembled WGS sequence"/>
</dbReference>
<dbReference type="RefSeq" id="WP_023437454.1">
    <property type="nucleotide sequence ID" value="NZ_AP026806.1"/>
</dbReference>
<evidence type="ECO:0000313" key="5">
    <source>
        <dbReference type="Proteomes" id="UP000290273"/>
    </source>
</evidence>
<dbReference type="EMBL" id="QMAU01000017">
    <property type="protein sequence ID" value="RXI57963.1"/>
    <property type="molecule type" value="Genomic_DNA"/>
</dbReference>
<organism evidence="3 6">
    <name type="scientific">Clostridium tetani</name>
    <dbReference type="NCBI Taxonomy" id="1513"/>
    <lineage>
        <taxon>Bacteria</taxon>
        <taxon>Bacillati</taxon>
        <taxon>Bacillota</taxon>
        <taxon>Clostridia</taxon>
        <taxon>Eubacteriales</taxon>
        <taxon>Clostridiaceae</taxon>
        <taxon>Clostridium</taxon>
    </lineage>
</organism>
<dbReference type="NCBIfam" id="TIGR03733">
    <property type="entry name" value="lanti_perm_MutG"/>
    <property type="match status" value="1"/>
</dbReference>
<protein>
    <submittedName>
        <fullName evidence="3">Lantibiotic immunity ABC transporter MutG family permease subunit</fullName>
    </submittedName>
    <submittedName>
        <fullName evidence="2">Multidrug ABC transporter permease</fullName>
    </submittedName>
</protein>
<evidence type="ECO:0000313" key="4">
    <source>
        <dbReference type="EMBL" id="RXI57963.1"/>
    </source>
</evidence>
<gene>
    <name evidence="3" type="ORF">DP130_12745</name>
    <name evidence="4" type="ORF">DP131_03260</name>
    <name evidence="2" type="ORF">K234311028_04510</name>
</gene>
<reference evidence="5 6" key="1">
    <citation type="submission" date="2018-06" db="EMBL/GenBank/DDBJ databases">
        <title>Genome conservation of Clostridium tetani.</title>
        <authorList>
            <person name="Bruggemann H."/>
            <person name="Popoff M.R."/>
        </authorList>
    </citation>
    <scope>NUCLEOTIDE SEQUENCE [LARGE SCALE GENOMIC DNA]</scope>
    <source>
        <strain evidence="3 6">2017.061</strain>
        <strain evidence="4 5">63.05</strain>
    </source>
</reference>
<feature type="transmembrane region" description="Helical" evidence="1">
    <location>
        <begin position="93"/>
        <end position="120"/>
    </location>
</feature>
<reference evidence="2 7" key="2">
    <citation type="submission" date="2022-09" db="EMBL/GenBank/DDBJ databases">
        <title>complete genome sequences of Clostridium tetani str. KHSU-234311-028 isolated from soil.</title>
        <authorList>
            <person name="Sekizuka T."/>
            <person name="Shitada C."/>
            <person name="Takahashi M."/>
            <person name="Kuroda M."/>
        </authorList>
    </citation>
    <scope>NUCLEOTIDE SEQUENCE [LARGE SCALE GENOMIC DNA]</scope>
    <source>
        <strain evidence="2 7">KHSU-234311-028</strain>
    </source>
</reference>
<feature type="transmembrane region" description="Helical" evidence="1">
    <location>
        <begin position="52"/>
        <end position="72"/>
    </location>
</feature>
<dbReference type="Pfam" id="PF12730">
    <property type="entry name" value="ABC2_membrane_4"/>
    <property type="match status" value="1"/>
</dbReference>
<proteinExistence type="predicted"/>
<evidence type="ECO:0000313" key="7">
    <source>
        <dbReference type="Proteomes" id="UP001321763"/>
    </source>
</evidence>
<keyword evidence="1" id="KW-1133">Transmembrane helix</keyword>
<feature type="transmembrane region" description="Helical" evidence="1">
    <location>
        <begin position="20"/>
        <end position="40"/>
    </location>
</feature>
<dbReference type="EMBL" id="QMAP01000014">
    <property type="protein sequence ID" value="RXI45112.1"/>
    <property type="molecule type" value="Genomic_DNA"/>
</dbReference>
<accession>A0A4V1LEE3</accession>
<dbReference type="CDD" id="cd21808">
    <property type="entry name" value="ABC-2_lan_permease_MutG"/>
    <property type="match status" value="1"/>
</dbReference>
<evidence type="ECO:0000313" key="6">
    <source>
        <dbReference type="Proteomes" id="UP000290921"/>
    </source>
</evidence>
<evidence type="ECO:0000256" key="1">
    <source>
        <dbReference type="SAM" id="Phobius"/>
    </source>
</evidence>
<dbReference type="InterPro" id="IPR022294">
    <property type="entry name" value="ABC-transptr_permeasesu"/>
</dbReference>
<keyword evidence="1" id="KW-0472">Membrane</keyword>
<name>A0A4V1LEE3_CLOTA</name>
<sequence length="258" mass="29334">MKILRLMKADFIKMKHTSFYWIHICLPVIGIVMFLGYYSFVPFGSVGKVNGYLEALSLVFPVLIGIICSTIIEQEVMAGKFKEMLSIEYGKGMCLLSKILVLLFMGFLSLSLAVGGFFIGFEYILKQNILPFKFYVILTLLIFVAQIFIYLFHLWLSIKFGSGASIGMGIFESLFSALVITGLGDGIWQWIPCAWSIRFCNNFFIKEVNSVDTFNKLADFNTGLSVSRIGFRNCIIYTIILGILFGIWFNFFEGRENE</sequence>